<feature type="region of interest" description="Disordered" evidence="1">
    <location>
        <begin position="1"/>
        <end position="64"/>
    </location>
</feature>
<comment type="caution">
    <text evidence="2">The sequence shown here is derived from an EMBL/GenBank/DDBJ whole genome shotgun (WGS) entry which is preliminary data.</text>
</comment>
<organism evidence="2 3">
    <name type="scientific">Petrolisthes cinctipes</name>
    <name type="common">Flat porcelain crab</name>
    <dbReference type="NCBI Taxonomy" id="88211"/>
    <lineage>
        <taxon>Eukaryota</taxon>
        <taxon>Metazoa</taxon>
        <taxon>Ecdysozoa</taxon>
        <taxon>Arthropoda</taxon>
        <taxon>Crustacea</taxon>
        <taxon>Multicrustacea</taxon>
        <taxon>Malacostraca</taxon>
        <taxon>Eumalacostraca</taxon>
        <taxon>Eucarida</taxon>
        <taxon>Decapoda</taxon>
        <taxon>Pleocyemata</taxon>
        <taxon>Anomura</taxon>
        <taxon>Galatheoidea</taxon>
        <taxon>Porcellanidae</taxon>
        <taxon>Petrolisthes</taxon>
    </lineage>
</organism>
<accession>A0AAE1FM18</accession>
<name>A0AAE1FM18_PETCI</name>
<dbReference type="Proteomes" id="UP001286313">
    <property type="component" value="Unassembled WGS sequence"/>
</dbReference>
<protein>
    <submittedName>
        <fullName evidence="2">Uncharacterized protein</fullName>
    </submittedName>
</protein>
<evidence type="ECO:0000313" key="2">
    <source>
        <dbReference type="EMBL" id="KAK3876031.1"/>
    </source>
</evidence>
<evidence type="ECO:0000256" key="1">
    <source>
        <dbReference type="SAM" id="MobiDB-lite"/>
    </source>
</evidence>
<sequence length="89" mass="9385">MVYTHKLCNTHTRWPQQQPPCDSRSAAGTDGQPTSATTSVSRPARRSSIVSPAGAVSPSAGTPPALCRTAAPPWVCWPMCSKCTGNMEV</sequence>
<gene>
    <name evidence="2" type="ORF">Pcinc_019138</name>
</gene>
<feature type="compositionally biased region" description="Polar residues" evidence="1">
    <location>
        <begin position="31"/>
        <end position="41"/>
    </location>
</feature>
<dbReference type="EMBL" id="JAWQEG010001880">
    <property type="protein sequence ID" value="KAK3876031.1"/>
    <property type="molecule type" value="Genomic_DNA"/>
</dbReference>
<evidence type="ECO:0000313" key="3">
    <source>
        <dbReference type="Proteomes" id="UP001286313"/>
    </source>
</evidence>
<dbReference type="AlphaFoldDB" id="A0AAE1FM18"/>
<feature type="compositionally biased region" description="Polar residues" evidence="1">
    <location>
        <begin position="7"/>
        <end position="20"/>
    </location>
</feature>
<keyword evidence="3" id="KW-1185">Reference proteome</keyword>
<reference evidence="2" key="1">
    <citation type="submission" date="2023-10" db="EMBL/GenBank/DDBJ databases">
        <title>Genome assemblies of two species of porcelain crab, Petrolisthes cinctipes and Petrolisthes manimaculis (Anomura: Porcellanidae).</title>
        <authorList>
            <person name="Angst P."/>
        </authorList>
    </citation>
    <scope>NUCLEOTIDE SEQUENCE</scope>
    <source>
        <strain evidence="2">PB745_01</strain>
        <tissue evidence="2">Gill</tissue>
    </source>
</reference>
<proteinExistence type="predicted"/>